<dbReference type="PROSITE" id="PS51194">
    <property type="entry name" value="HELICASE_CTER"/>
    <property type="match status" value="1"/>
</dbReference>
<dbReference type="InterPro" id="IPR001650">
    <property type="entry name" value="Helicase_C-like"/>
</dbReference>
<evidence type="ECO:0000256" key="4">
    <source>
        <dbReference type="ARBA" id="ARBA00022806"/>
    </source>
</evidence>
<dbReference type="Proteomes" id="UP001166251">
    <property type="component" value="Unassembled WGS sequence"/>
</dbReference>
<keyword evidence="1" id="KW-0547">Nucleotide-binding</keyword>
<protein>
    <submittedName>
        <fullName evidence="10">DEAD/DEAH box helicase</fullName>
    </submittedName>
</protein>
<proteinExistence type="predicted"/>
<dbReference type="PANTHER" id="PTHR47964">
    <property type="entry name" value="ATP-DEPENDENT DNA HELICASE HOMOLOG RECG, CHLOROPLASTIC"/>
    <property type="match status" value="1"/>
</dbReference>
<keyword evidence="6" id="KW-0238">DNA-binding</keyword>
<keyword evidence="3" id="KW-0378">Hydrolase</keyword>
<feature type="domain" description="Helicase C-terminal" evidence="9">
    <location>
        <begin position="453"/>
        <end position="613"/>
    </location>
</feature>
<reference evidence="10" key="1">
    <citation type="submission" date="2021-07" db="EMBL/GenBank/DDBJ databases">
        <title>Neiella marina sp. nov., isolated from the intestinal content of sea cucumber Apostichopus japonicus.</title>
        <authorList>
            <person name="Bai X."/>
        </authorList>
    </citation>
    <scope>NUCLEOTIDE SEQUENCE</scope>
    <source>
        <strain evidence="10">126</strain>
    </source>
</reference>
<dbReference type="PANTHER" id="PTHR47964:SF1">
    <property type="entry name" value="ATP-DEPENDENT DNA HELICASE HOMOLOG RECG, CHLOROPLASTIC"/>
    <property type="match status" value="1"/>
</dbReference>
<evidence type="ECO:0000259" key="9">
    <source>
        <dbReference type="PROSITE" id="PS51194"/>
    </source>
</evidence>
<dbReference type="SUPFAM" id="SSF52540">
    <property type="entry name" value="P-loop containing nucleoside triphosphate hydrolases"/>
    <property type="match status" value="1"/>
</dbReference>
<dbReference type="InterPro" id="IPR027417">
    <property type="entry name" value="P-loop_NTPase"/>
</dbReference>
<keyword evidence="4 10" id="KW-0347">Helicase</keyword>
<keyword evidence="11" id="KW-1185">Reference proteome</keyword>
<evidence type="ECO:0000256" key="2">
    <source>
        <dbReference type="ARBA" id="ARBA00022763"/>
    </source>
</evidence>
<accession>A0ABS7EGA2</accession>
<dbReference type="EMBL" id="JAHZSS010000010">
    <property type="protein sequence ID" value="MBW8191295.1"/>
    <property type="molecule type" value="Genomic_DNA"/>
</dbReference>
<dbReference type="Pfam" id="PF00270">
    <property type="entry name" value="DEAD"/>
    <property type="match status" value="1"/>
</dbReference>
<dbReference type="InterPro" id="IPR014001">
    <property type="entry name" value="Helicase_ATP-bd"/>
</dbReference>
<organism evidence="10 11">
    <name type="scientific">Neiella holothuriorum</name>
    <dbReference type="NCBI Taxonomy" id="2870530"/>
    <lineage>
        <taxon>Bacteria</taxon>
        <taxon>Pseudomonadati</taxon>
        <taxon>Pseudomonadota</taxon>
        <taxon>Gammaproteobacteria</taxon>
        <taxon>Alteromonadales</taxon>
        <taxon>Echinimonadaceae</taxon>
        <taxon>Neiella</taxon>
    </lineage>
</organism>
<keyword evidence="5" id="KW-0067">ATP-binding</keyword>
<keyword evidence="7" id="KW-0234">DNA repair</keyword>
<evidence type="ECO:0000256" key="3">
    <source>
        <dbReference type="ARBA" id="ARBA00022801"/>
    </source>
</evidence>
<evidence type="ECO:0000313" key="10">
    <source>
        <dbReference type="EMBL" id="MBW8191295.1"/>
    </source>
</evidence>
<dbReference type="Pfam" id="PF00271">
    <property type="entry name" value="Helicase_C"/>
    <property type="match status" value="1"/>
</dbReference>
<dbReference type="InterPro" id="IPR047112">
    <property type="entry name" value="RecG/Mfd"/>
</dbReference>
<evidence type="ECO:0000313" key="11">
    <source>
        <dbReference type="Proteomes" id="UP001166251"/>
    </source>
</evidence>
<dbReference type="SMART" id="SM00490">
    <property type="entry name" value="HELICc"/>
    <property type="match status" value="1"/>
</dbReference>
<name>A0ABS7EGA2_9GAMM</name>
<evidence type="ECO:0000256" key="6">
    <source>
        <dbReference type="ARBA" id="ARBA00023125"/>
    </source>
</evidence>
<comment type="caution">
    <text evidence="10">The sequence shown here is derived from an EMBL/GenBank/DDBJ whole genome shotgun (WGS) entry which is preliminary data.</text>
</comment>
<dbReference type="GO" id="GO:0004386">
    <property type="term" value="F:helicase activity"/>
    <property type="evidence" value="ECO:0007669"/>
    <property type="project" value="UniProtKB-KW"/>
</dbReference>
<evidence type="ECO:0000259" key="8">
    <source>
        <dbReference type="PROSITE" id="PS51192"/>
    </source>
</evidence>
<dbReference type="SMART" id="SM00487">
    <property type="entry name" value="DEXDc"/>
    <property type="match status" value="1"/>
</dbReference>
<feature type="domain" description="Helicase ATP-binding" evidence="8">
    <location>
        <begin position="284"/>
        <end position="431"/>
    </location>
</feature>
<dbReference type="InterPro" id="IPR011545">
    <property type="entry name" value="DEAD/DEAH_box_helicase_dom"/>
</dbReference>
<evidence type="ECO:0000256" key="1">
    <source>
        <dbReference type="ARBA" id="ARBA00022741"/>
    </source>
</evidence>
<dbReference type="Gene3D" id="3.40.50.300">
    <property type="entry name" value="P-loop containing nucleotide triphosphate hydrolases"/>
    <property type="match status" value="2"/>
</dbReference>
<gene>
    <name evidence="10" type="ORF">K0504_09625</name>
</gene>
<sequence length="659" mass="71640">MASKQLSETQDPIKLGRLTSLGVKHSWQIPLLIPSSYRDYRQTYNSLNPQQFYIGQQVVVCGQLDGSITTRFKNKRPSSSGRLRDADGHTIGFTLFGDCRTLVSELEAMADRIYFSGQISWFNNRLYLDGAHPVDSADIGTVVPVYPGKAKVITPSKVKQTVDENLLKTLPMAKKKIAETLSLVVTDGSKVRQMIQCPKWTLEDLLLELHRPKSMESALVAQSVIERIEALHVIGILKGASSTGSSQSAKRNLLNAGSILPFTQSFGFEPTKEQSACIQRLAIAMRGYQPQNFLLLGDVGTGKSCVMLAAVAYCASAGGRAVVMLPNQSLALQIHADFHEWYPDISCQLVTGQTDAAMPLIDVPVLIGTTAMLHRNVGVFDLVVCDEEQKLSVGQKQQLVSDTSHQITASATPIPRTTALAQHGGVEVLRLTQCHVAKHIYTRIVEKSQAQAMMSDALQTIEAGGKVLVVCPKREAGTDDSLPSAEQIAAKWEPFAPGRVRCAHAGKSSNENEAALTDMKSGDADVLVSTSVVEVGITIPELVRVIIVHAERFGLTTLHQIRGRVARHGGNGYCDLYCPKPVKEESLQRLKVLEECSSGFEIAKRDLYLRGFGDVGASGKSQHGAADGLCVGKNVDVKLVEEFLEELDGKTQPNIRQSA</sequence>
<evidence type="ECO:0000256" key="7">
    <source>
        <dbReference type="ARBA" id="ARBA00023204"/>
    </source>
</evidence>
<keyword evidence="2" id="KW-0227">DNA damage</keyword>
<dbReference type="PROSITE" id="PS51192">
    <property type="entry name" value="HELICASE_ATP_BIND_1"/>
    <property type="match status" value="1"/>
</dbReference>
<dbReference type="RefSeq" id="WP_220103978.1">
    <property type="nucleotide sequence ID" value="NZ_JAHZSS010000010.1"/>
</dbReference>
<evidence type="ECO:0000256" key="5">
    <source>
        <dbReference type="ARBA" id="ARBA00022840"/>
    </source>
</evidence>